<dbReference type="InterPro" id="IPR045050">
    <property type="entry name" value="Synaptotagmin_plant"/>
</dbReference>
<organism evidence="8 9">
    <name type="scientific">Marchantia polymorpha</name>
    <name type="common">Common liverwort</name>
    <name type="synonym">Marchantia aquatica</name>
    <dbReference type="NCBI Taxonomy" id="3197"/>
    <lineage>
        <taxon>Eukaryota</taxon>
        <taxon>Viridiplantae</taxon>
        <taxon>Streptophyta</taxon>
        <taxon>Embryophyta</taxon>
        <taxon>Marchantiophyta</taxon>
        <taxon>Marchantiopsida</taxon>
        <taxon>Marchantiidae</taxon>
        <taxon>Marchantiales</taxon>
        <taxon>Marchantiaceae</taxon>
        <taxon>Marchantia</taxon>
    </lineage>
</organism>
<feature type="domain" description="SMP-LTD" evidence="7">
    <location>
        <begin position="64"/>
        <end position="273"/>
    </location>
</feature>
<dbReference type="PANTHER" id="PTHR10774:SF190">
    <property type="entry name" value="C2 CALCIUM_LIPID-BINDING ENDONUCLEASE_EXONUCLEASE_PHOSPHATASE-RELATED"/>
    <property type="match status" value="1"/>
</dbReference>
<evidence type="ECO:0000256" key="5">
    <source>
        <dbReference type="ARBA" id="ARBA00023136"/>
    </source>
</evidence>
<dbReference type="GO" id="GO:0008289">
    <property type="term" value="F:lipid binding"/>
    <property type="evidence" value="ECO:0007669"/>
    <property type="project" value="UniProtKB-KW"/>
</dbReference>
<dbReference type="OrthoDB" id="67700at2759"/>
<feature type="domain" description="C2" evidence="6">
    <location>
        <begin position="274"/>
        <end position="384"/>
    </location>
</feature>
<evidence type="ECO:0000313" key="9">
    <source>
        <dbReference type="Proteomes" id="UP000244005"/>
    </source>
</evidence>
<reference evidence="9" key="1">
    <citation type="journal article" date="2017" name="Cell">
        <title>Insights into land plant evolution garnered from the Marchantia polymorpha genome.</title>
        <authorList>
            <person name="Bowman J.L."/>
            <person name="Kohchi T."/>
            <person name="Yamato K.T."/>
            <person name="Jenkins J."/>
            <person name="Shu S."/>
            <person name="Ishizaki K."/>
            <person name="Yamaoka S."/>
            <person name="Nishihama R."/>
            <person name="Nakamura Y."/>
            <person name="Berger F."/>
            <person name="Adam C."/>
            <person name="Aki S.S."/>
            <person name="Althoff F."/>
            <person name="Araki T."/>
            <person name="Arteaga-Vazquez M.A."/>
            <person name="Balasubrmanian S."/>
            <person name="Barry K."/>
            <person name="Bauer D."/>
            <person name="Boehm C.R."/>
            <person name="Briginshaw L."/>
            <person name="Caballero-Perez J."/>
            <person name="Catarino B."/>
            <person name="Chen F."/>
            <person name="Chiyoda S."/>
            <person name="Chovatia M."/>
            <person name="Davies K.M."/>
            <person name="Delmans M."/>
            <person name="Demura T."/>
            <person name="Dierschke T."/>
            <person name="Dolan L."/>
            <person name="Dorantes-Acosta A.E."/>
            <person name="Eklund D.M."/>
            <person name="Florent S.N."/>
            <person name="Flores-Sandoval E."/>
            <person name="Fujiyama A."/>
            <person name="Fukuzawa H."/>
            <person name="Galik B."/>
            <person name="Grimanelli D."/>
            <person name="Grimwood J."/>
            <person name="Grossniklaus U."/>
            <person name="Hamada T."/>
            <person name="Haseloff J."/>
            <person name="Hetherington A.J."/>
            <person name="Higo A."/>
            <person name="Hirakawa Y."/>
            <person name="Hundley H.N."/>
            <person name="Ikeda Y."/>
            <person name="Inoue K."/>
            <person name="Inoue S.I."/>
            <person name="Ishida S."/>
            <person name="Jia Q."/>
            <person name="Kakita M."/>
            <person name="Kanazawa T."/>
            <person name="Kawai Y."/>
            <person name="Kawashima T."/>
            <person name="Kennedy M."/>
            <person name="Kinose K."/>
            <person name="Kinoshita T."/>
            <person name="Kohara Y."/>
            <person name="Koide E."/>
            <person name="Komatsu K."/>
            <person name="Kopischke S."/>
            <person name="Kubo M."/>
            <person name="Kyozuka J."/>
            <person name="Lagercrantz U."/>
            <person name="Lin S.S."/>
            <person name="Lindquist E."/>
            <person name="Lipzen A.M."/>
            <person name="Lu C.W."/>
            <person name="De Luna E."/>
            <person name="Martienssen R.A."/>
            <person name="Minamino N."/>
            <person name="Mizutani M."/>
            <person name="Mizutani M."/>
            <person name="Mochizuki N."/>
            <person name="Monte I."/>
            <person name="Mosher R."/>
            <person name="Nagasaki H."/>
            <person name="Nakagami H."/>
            <person name="Naramoto S."/>
            <person name="Nishitani K."/>
            <person name="Ohtani M."/>
            <person name="Okamoto T."/>
            <person name="Okumura M."/>
            <person name="Phillips J."/>
            <person name="Pollak B."/>
            <person name="Reinders A."/>
            <person name="Rovekamp M."/>
            <person name="Sano R."/>
            <person name="Sawa S."/>
            <person name="Schmid M.W."/>
            <person name="Shirakawa M."/>
            <person name="Solano R."/>
            <person name="Spunde A."/>
            <person name="Suetsugu N."/>
            <person name="Sugano S."/>
            <person name="Sugiyama A."/>
            <person name="Sun R."/>
            <person name="Suzuki Y."/>
            <person name="Takenaka M."/>
            <person name="Takezawa D."/>
            <person name="Tomogane H."/>
            <person name="Tsuzuki M."/>
            <person name="Ueda T."/>
            <person name="Umeda M."/>
            <person name="Ward J.M."/>
            <person name="Watanabe Y."/>
            <person name="Yazaki K."/>
            <person name="Yokoyama R."/>
            <person name="Yoshitake Y."/>
            <person name="Yotsui I."/>
            <person name="Zachgo S."/>
            <person name="Schmutz J."/>
        </authorList>
    </citation>
    <scope>NUCLEOTIDE SEQUENCE [LARGE SCALE GENOMIC DNA]</scope>
    <source>
        <strain evidence="9">Tak-1</strain>
    </source>
</reference>
<dbReference type="InterPro" id="IPR035892">
    <property type="entry name" value="C2_domain_sf"/>
</dbReference>
<evidence type="ECO:0000256" key="4">
    <source>
        <dbReference type="ARBA" id="ARBA00023121"/>
    </source>
</evidence>
<evidence type="ECO:0000259" key="6">
    <source>
        <dbReference type="PROSITE" id="PS50004"/>
    </source>
</evidence>
<dbReference type="GO" id="GO:0016020">
    <property type="term" value="C:membrane"/>
    <property type="evidence" value="ECO:0007669"/>
    <property type="project" value="UniProtKB-SubCell"/>
</dbReference>
<dbReference type="Pfam" id="PF00168">
    <property type="entry name" value="C2"/>
    <property type="match status" value="1"/>
</dbReference>
<gene>
    <name evidence="8" type="ORF">MARPO_0031s0096</name>
</gene>
<comment type="subcellular location">
    <subcellularLocation>
        <location evidence="1">Membrane</location>
    </subcellularLocation>
</comment>
<dbReference type="CDD" id="cd00030">
    <property type="entry name" value="C2"/>
    <property type="match status" value="1"/>
</dbReference>
<evidence type="ECO:0000259" key="7">
    <source>
        <dbReference type="PROSITE" id="PS51847"/>
    </source>
</evidence>
<evidence type="ECO:0000256" key="1">
    <source>
        <dbReference type="ARBA" id="ARBA00004370"/>
    </source>
</evidence>
<evidence type="ECO:0000313" key="8">
    <source>
        <dbReference type="EMBL" id="PTQ42127.1"/>
    </source>
</evidence>
<dbReference type="PROSITE" id="PS51847">
    <property type="entry name" value="SMP"/>
    <property type="match status" value="1"/>
</dbReference>
<evidence type="ECO:0000256" key="2">
    <source>
        <dbReference type="ARBA" id="ARBA00022448"/>
    </source>
</evidence>
<keyword evidence="4" id="KW-0446">Lipid-binding</keyword>
<dbReference type="SUPFAM" id="SSF49562">
    <property type="entry name" value="C2 domain (Calcium/lipid-binding domain, CaLB)"/>
    <property type="match status" value="1"/>
</dbReference>
<name>A0A2R6X7Q0_MARPO</name>
<dbReference type="Gene3D" id="2.60.40.150">
    <property type="entry name" value="C2 domain"/>
    <property type="match status" value="1"/>
</dbReference>
<dbReference type="PROSITE" id="PS50004">
    <property type="entry name" value="C2"/>
    <property type="match status" value="1"/>
</dbReference>
<sequence length="447" mass="50236">MVTGFLFGLVNGFGMIRFWAWMMARRQAQRTRAQVQAHALAASPPALVAETLSAGKTAGAALEGFEKVEWLNRLLQKAWPSLASAIEEQRPRLRDFLEAFLETYRLGVFQVIGEDEANRKVERYIPSGETLTSLHLNDLNLGSAAPQIGGVKLRGLHDNKMVMDVRLVWETRALTVGLGVGTTDGVLRVQLENLRVLATVRVQFYFVEQPPFVSVLVLFTPSKLKPVIHYKLSPDQDALEHLQPVVMRKLREFIYDSISDSLHWPNRLVVIPTWAATPTINVDDLQLKPHGQLCVTVLRAENLVNLYPYVLLYIRVRFKVRTKSIENTPNPVWNEEFLLDAEDQASQSLILQVMNEPKGKDALIGVATYPLAKLEPDKDFELELPVQTVEPESDSQDGGTLHVNLRYHVYTKEEQDAAMAAEKRLEEALAAPEAPESYDTAVELLHG</sequence>
<keyword evidence="9" id="KW-1185">Reference proteome</keyword>
<keyword evidence="5" id="KW-0472">Membrane</keyword>
<dbReference type="InterPro" id="IPR000008">
    <property type="entry name" value="C2_dom"/>
</dbReference>
<dbReference type="PANTHER" id="PTHR10774">
    <property type="entry name" value="EXTENDED SYNAPTOTAGMIN-RELATED"/>
    <property type="match status" value="1"/>
</dbReference>
<dbReference type="SMART" id="SM00239">
    <property type="entry name" value="C2"/>
    <property type="match status" value="1"/>
</dbReference>
<dbReference type="GO" id="GO:0006869">
    <property type="term" value="P:lipid transport"/>
    <property type="evidence" value="ECO:0007669"/>
    <property type="project" value="UniProtKB-KW"/>
</dbReference>
<dbReference type="InterPro" id="IPR031468">
    <property type="entry name" value="SMP_LBD"/>
</dbReference>
<dbReference type="Proteomes" id="UP000244005">
    <property type="component" value="Unassembled WGS sequence"/>
</dbReference>
<evidence type="ECO:0000256" key="3">
    <source>
        <dbReference type="ARBA" id="ARBA00023055"/>
    </source>
</evidence>
<keyword evidence="3" id="KW-0445">Lipid transport</keyword>
<evidence type="ECO:0008006" key="10">
    <source>
        <dbReference type="Google" id="ProtNLM"/>
    </source>
</evidence>
<keyword evidence="2" id="KW-0813">Transport</keyword>
<proteinExistence type="predicted"/>
<dbReference type="GO" id="GO:0005783">
    <property type="term" value="C:endoplasmic reticulum"/>
    <property type="evidence" value="ECO:0000318"/>
    <property type="project" value="GO_Central"/>
</dbReference>
<dbReference type="AlphaFoldDB" id="A0A2R6X7Q0"/>
<protein>
    <recommendedName>
        <fullName evidence="10">C2 domain-containing protein</fullName>
    </recommendedName>
</protein>
<dbReference type="EMBL" id="KZ772703">
    <property type="protein sequence ID" value="PTQ42127.1"/>
    <property type="molecule type" value="Genomic_DNA"/>
</dbReference>
<accession>A0A2R6X7Q0</accession>